<keyword evidence="5 9" id="KW-0129">CBS domain</keyword>
<keyword evidence="1 6" id="KW-0660">Purine salvage</keyword>
<evidence type="ECO:0000256" key="6">
    <source>
        <dbReference type="HAMAP-Rule" id="MF_02250"/>
    </source>
</evidence>
<proteinExistence type="inferred from homology"/>
<dbReference type="SMART" id="SM01240">
    <property type="entry name" value="IMPDH"/>
    <property type="match status" value="1"/>
</dbReference>
<feature type="domain" description="CBS" evidence="10">
    <location>
        <begin position="154"/>
        <end position="218"/>
    </location>
</feature>
<name>A0A2T0QZ40_9ACTN</name>
<evidence type="ECO:0000259" key="10">
    <source>
        <dbReference type="PROSITE" id="PS51371"/>
    </source>
</evidence>
<protein>
    <recommendedName>
        <fullName evidence="6">GMP reductase</fullName>
        <ecNumber evidence="6">1.7.1.7</ecNumber>
    </recommendedName>
    <alternativeName>
        <fullName evidence="6">Guanosine 5'-monophosphate reductase</fullName>
        <shortName evidence="6">GMPR</shortName>
    </alternativeName>
</protein>
<evidence type="ECO:0000313" key="12">
    <source>
        <dbReference type="Proteomes" id="UP000238083"/>
    </source>
</evidence>
<keyword evidence="8" id="KW-0630">Potassium</keyword>
<feature type="binding site" description="in other chain" evidence="8">
    <location>
        <position position="309"/>
    </location>
    <ligand>
        <name>K(+)</name>
        <dbReference type="ChEBI" id="CHEBI:29103"/>
        <note>ligand shared between two tetrameric partners</note>
    </ligand>
</feature>
<dbReference type="GO" id="GO:0003938">
    <property type="term" value="F:IMP dehydrogenase activity"/>
    <property type="evidence" value="ECO:0007669"/>
    <property type="project" value="InterPro"/>
</dbReference>
<dbReference type="InterPro" id="IPR005990">
    <property type="entry name" value="IMP_DH"/>
</dbReference>
<feature type="binding site" evidence="6">
    <location>
        <begin position="302"/>
        <end position="304"/>
    </location>
    <ligand>
        <name>NADP(+)</name>
        <dbReference type="ChEBI" id="CHEBI:58349"/>
    </ligand>
</feature>
<evidence type="ECO:0000256" key="7">
    <source>
        <dbReference type="PIRSR" id="PIRSR000130-3"/>
    </source>
</evidence>
<comment type="catalytic activity">
    <reaction evidence="6">
        <text>IMP + NH4(+) + NADP(+) = GMP + NADPH + 2 H(+)</text>
        <dbReference type="Rhea" id="RHEA:17185"/>
        <dbReference type="ChEBI" id="CHEBI:15378"/>
        <dbReference type="ChEBI" id="CHEBI:28938"/>
        <dbReference type="ChEBI" id="CHEBI:57783"/>
        <dbReference type="ChEBI" id="CHEBI:58053"/>
        <dbReference type="ChEBI" id="CHEBI:58115"/>
        <dbReference type="ChEBI" id="CHEBI:58349"/>
        <dbReference type="EC" id="1.7.1.7"/>
    </reaction>
</comment>
<evidence type="ECO:0000256" key="3">
    <source>
        <dbReference type="ARBA" id="ARBA00022857"/>
    </source>
</evidence>
<dbReference type="CDD" id="cd02205">
    <property type="entry name" value="CBS_pair_SF"/>
    <property type="match status" value="1"/>
</dbReference>
<feature type="domain" description="CBS" evidence="10">
    <location>
        <begin position="95"/>
        <end position="153"/>
    </location>
</feature>
<evidence type="ECO:0000256" key="9">
    <source>
        <dbReference type="PROSITE-ProRule" id="PRU00703"/>
    </source>
</evidence>
<dbReference type="CDD" id="cd00381">
    <property type="entry name" value="IMPDH"/>
    <property type="match status" value="1"/>
</dbReference>
<dbReference type="InterPro" id="IPR046342">
    <property type="entry name" value="CBS_dom_sf"/>
</dbReference>
<dbReference type="PIRSF" id="PIRSF000130">
    <property type="entry name" value="IMPDH"/>
    <property type="match status" value="1"/>
</dbReference>
<dbReference type="FunFam" id="3.20.20.70:FF:000424">
    <property type="entry name" value="Inosine-5'-monophosphate dehydrogenase 2"/>
    <property type="match status" value="1"/>
</dbReference>
<keyword evidence="3 6" id="KW-0521">NADP</keyword>
<dbReference type="RefSeq" id="WP_106213953.1">
    <property type="nucleotide sequence ID" value="NZ_PVZF01000012.1"/>
</dbReference>
<evidence type="ECO:0000256" key="2">
    <source>
        <dbReference type="ARBA" id="ARBA00022737"/>
    </source>
</evidence>
<evidence type="ECO:0000256" key="4">
    <source>
        <dbReference type="ARBA" id="ARBA00023002"/>
    </source>
</evidence>
<dbReference type="Proteomes" id="UP000238083">
    <property type="component" value="Unassembled WGS sequence"/>
</dbReference>
<dbReference type="InterPro" id="IPR001093">
    <property type="entry name" value="IMP_DH_GMPRt"/>
</dbReference>
<evidence type="ECO:0000256" key="5">
    <source>
        <dbReference type="ARBA" id="ARBA00023122"/>
    </source>
</evidence>
<dbReference type="PANTHER" id="PTHR43170">
    <property type="entry name" value="GMP REDUCTASE"/>
    <property type="match status" value="1"/>
</dbReference>
<evidence type="ECO:0000256" key="8">
    <source>
        <dbReference type="PIRSR" id="PIRSR000130-4"/>
    </source>
</evidence>
<feature type="binding site" evidence="6">
    <location>
        <begin position="252"/>
        <end position="254"/>
    </location>
    <ligand>
        <name>NADP(+)</name>
        <dbReference type="ChEBI" id="CHEBI:58349"/>
    </ligand>
</feature>
<dbReference type="HAMAP" id="MF_02250">
    <property type="entry name" value="GMPR_GuaB1"/>
    <property type="match status" value="1"/>
</dbReference>
<dbReference type="GO" id="GO:0032264">
    <property type="term" value="P:IMP salvage"/>
    <property type="evidence" value="ECO:0007669"/>
    <property type="project" value="UniProtKB-UniRule"/>
</dbReference>
<dbReference type="EC" id="1.7.1.7" evidence="6"/>
<dbReference type="InterPro" id="IPR013785">
    <property type="entry name" value="Aldolase_TIM"/>
</dbReference>
<dbReference type="SUPFAM" id="SSF54631">
    <property type="entry name" value="CBS-domain pair"/>
    <property type="match status" value="1"/>
</dbReference>
<keyword evidence="4 6" id="KW-0560">Oxidoreductase</keyword>
<dbReference type="Pfam" id="PF00571">
    <property type="entry name" value="CBS"/>
    <property type="match status" value="2"/>
</dbReference>
<reference evidence="11 12" key="1">
    <citation type="submission" date="2018-03" db="EMBL/GenBank/DDBJ databases">
        <title>Genomic Encyclopedia of Archaeal and Bacterial Type Strains, Phase II (KMG-II): from individual species to whole genera.</title>
        <authorList>
            <person name="Goeker M."/>
        </authorList>
    </citation>
    <scope>NUCLEOTIDE SEQUENCE [LARGE SCALE GENOMIC DNA]</scope>
    <source>
        <strain evidence="11 12">DSM 19711</strain>
    </source>
</reference>
<dbReference type="NCBIfam" id="TIGR01303">
    <property type="entry name" value="IMP_DH_rel_1"/>
    <property type="match status" value="1"/>
</dbReference>
<feature type="binding site" description="in other chain" evidence="8">
    <location>
        <position position="306"/>
    </location>
    <ligand>
        <name>K(+)</name>
        <dbReference type="ChEBI" id="CHEBI:29103"/>
        <note>ligand shared between two tetrameric partners</note>
    </ligand>
</feature>
<comment type="cofactor">
    <cofactor evidence="6">
        <name>a monovalent cation</name>
        <dbReference type="ChEBI" id="CHEBI:60242"/>
    </cofactor>
</comment>
<comment type="caution">
    <text evidence="11">The sequence shown here is derived from an EMBL/GenBank/DDBJ whole genome shotgun (WGS) entry which is preliminary data.</text>
</comment>
<comment type="function">
    <text evidence="6">Involved in the purine-salvage pathway. Catalyzes the NADPH-dependent conversion of GMP to IMP.</text>
</comment>
<dbReference type="PANTHER" id="PTHR43170:SF5">
    <property type="entry name" value="GMP REDUCTASE"/>
    <property type="match status" value="1"/>
</dbReference>
<comment type="similarity">
    <text evidence="6">Belongs to the IMPDH/GMPR family. GuaB1 subfamily.</text>
</comment>
<dbReference type="InterPro" id="IPR050139">
    <property type="entry name" value="GMP_reductase"/>
</dbReference>
<feature type="active site" description="Thioimidate intermediate" evidence="6">
    <location>
        <position position="309"/>
    </location>
</feature>
<keyword evidence="12" id="KW-1185">Reference proteome</keyword>
<dbReference type="GO" id="GO:0003920">
    <property type="term" value="F:GMP reductase activity"/>
    <property type="evidence" value="ECO:0007669"/>
    <property type="project" value="UniProtKB-UniRule"/>
</dbReference>
<dbReference type="Gene3D" id="3.20.20.70">
    <property type="entry name" value="Aldolase class I"/>
    <property type="match status" value="1"/>
</dbReference>
<dbReference type="InterPro" id="IPR000644">
    <property type="entry name" value="CBS_dom"/>
</dbReference>
<dbReference type="EMBL" id="PVZF01000012">
    <property type="protein sequence ID" value="PRY11716.1"/>
    <property type="molecule type" value="Genomic_DNA"/>
</dbReference>
<comment type="pathway">
    <text evidence="6">Purine metabolism; IMP biosynthesis via salvage pathway.</text>
</comment>
<dbReference type="AlphaFoldDB" id="A0A2T0QZ40"/>
<feature type="binding site" evidence="7">
    <location>
        <begin position="302"/>
        <end position="304"/>
    </location>
    <ligand>
        <name>NAD(+)</name>
        <dbReference type="ChEBI" id="CHEBI:57540"/>
    </ligand>
</feature>
<organism evidence="11 12">
    <name type="scientific">Kineococcus rhizosphaerae</name>
    <dbReference type="NCBI Taxonomy" id="559628"/>
    <lineage>
        <taxon>Bacteria</taxon>
        <taxon>Bacillati</taxon>
        <taxon>Actinomycetota</taxon>
        <taxon>Actinomycetes</taxon>
        <taxon>Kineosporiales</taxon>
        <taxon>Kineosporiaceae</taxon>
        <taxon>Kineococcus</taxon>
    </lineage>
</organism>
<dbReference type="SUPFAM" id="SSF51412">
    <property type="entry name" value="Inosine monophosphate dehydrogenase (IMPDH)"/>
    <property type="match status" value="1"/>
</dbReference>
<dbReference type="PROSITE" id="PS51371">
    <property type="entry name" value="CBS"/>
    <property type="match status" value="2"/>
</dbReference>
<keyword evidence="7" id="KW-0520">NAD</keyword>
<dbReference type="GO" id="GO:0005829">
    <property type="term" value="C:cytosol"/>
    <property type="evidence" value="ECO:0007669"/>
    <property type="project" value="TreeGrafter"/>
</dbReference>
<evidence type="ECO:0000256" key="1">
    <source>
        <dbReference type="ARBA" id="ARBA00022726"/>
    </source>
</evidence>
<evidence type="ECO:0000313" key="11">
    <source>
        <dbReference type="EMBL" id="PRY11716.1"/>
    </source>
</evidence>
<dbReference type="Pfam" id="PF00478">
    <property type="entry name" value="IMPDH"/>
    <property type="match status" value="1"/>
</dbReference>
<gene>
    <name evidence="6" type="primary">guaB1</name>
    <name evidence="11" type="ORF">CLV37_11214</name>
</gene>
<dbReference type="GO" id="GO:0006166">
    <property type="term" value="P:purine ribonucleoside salvage"/>
    <property type="evidence" value="ECO:0007669"/>
    <property type="project" value="UniProtKB-KW"/>
</dbReference>
<dbReference type="InterPro" id="IPR005991">
    <property type="entry name" value="GUAB1"/>
</dbReference>
<sequence length="485" mass="50749">MRFLDGQQPRHDLTYNDVFLAPSRSDVTSRLDVDLSTGDGTGTTIPVVVANMTAVSGRRMAETVARRGGMAVLPQDLPLDVVAEVVSWVKDRHPVFETPVVLDEHATVAEALALIPKRSHGAAVVLDGGRHVLGVVTPADCADVDRFTQVGAVMSRRPVSLDAATVESDLEAAFGVLHDSRRRFAPVVRDDGDGPVLVGALTRTGALRSTVYTPALDARGRLRVAAAVGINGDVAATAKALLDTGIDTLVVDTAHGHQEKMLDALRAVRSVDPQVPVVAGNVVTAAGVRDLVAAGADVVKVGVGPGAMCTTRMMTGVGRPQFSAVLECAAAARELGAHVWADGGVRHPRDVALALAAGASQVMVGSWFAGTHESPGDLAVDAGGREYKESFGMASARAVAARTRADSPFQRARKGLFEEGISSSRMHLDPARPGVEDLLDQITSGVRSSFTYVGARTVPEYAERAVVGLQSSAGYDEGRPLPAGW</sequence>
<dbReference type="OrthoDB" id="9805398at2"/>
<feature type="binding site" description="in other chain" evidence="8">
    <location>
        <position position="304"/>
    </location>
    <ligand>
        <name>K(+)</name>
        <dbReference type="ChEBI" id="CHEBI:29103"/>
        <note>ligand shared between two tetrameric partners</note>
    </ligand>
</feature>
<dbReference type="NCBIfam" id="NF005869">
    <property type="entry name" value="PRK07807.1"/>
    <property type="match status" value="1"/>
</dbReference>
<accession>A0A2T0QZ40</accession>
<feature type="binding site" evidence="7">
    <location>
        <begin position="252"/>
        <end position="254"/>
    </location>
    <ligand>
        <name>NAD(+)</name>
        <dbReference type="ChEBI" id="CHEBI:57540"/>
    </ligand>
</feature>
<keyword evidence="2" id="KW-0677">Repeat</keyword>